<proteinExistence type="predicted"/>
<comment type="caution">
    <text evidence="4">The sequence shown here is derived from an EMBL/GenBank/DDBJ whole genome shotgun (WGS) entry which is preliminary data.</text>
</comment>
<gene>
    <name evidence="4" type="ORF">GH811_16590</name>
</gene>
<sequence length="221" mass="26083">MTMNNQKKNILKVASQLFYEQGYKKTYLDQIAEICEITKPLISYYFKSKSSLGRSVGDAFLFDLKNTVALKLYNNYFKGRRTDLQVGTAVEIRLYHLMFLSDPKAMQFIRELADDKYEDMFSTEGNVLYKMHQRRYHLDFDEKIDELAMIANAARSSSFSLMWAFDRGEFKCTRDDCLDYIIRLNFMLMHINSQRIDEIIAESKTVLETVPFSFKPYFQID</sequence>
<evidence type="ECO:0000256" key="2">
    <source>
        <dbReference type="PROSITE-ProRule" id="PRU00335"/>
    </source>
</evidence>
<keyword evidence="5" id="KW-1185">Reference proteome</keyword>
<name>A0ABR6Z1V6_9FIRM</name>
<reference evidence="4 5" key="1">
    <citation type="journal article" date="2020" name="mSystems">
        <title>Defining Genomic and Predicted Metabolic Features of the Acetobacterium Genus.</title>
        <authorList>
            <person name="Ross D.E."/>
            <person name="Marshall C.W."/>
            <person name="Gulliver D."/>
            <person name="May H.D."/>
            <person name="Norman R.S."/>
        </authorList>
    </citation>
    <scope>NUCLEOTIDE SEQUENCE [LARGE SCALE GENOMIC DNA]</scope>
    <source>
        <strain evidence="4 5">DSM 4132</strain>
    </source>
</reference>
<accession>A0ABR6Z1V6</accession>
<protein>
    <submittedName>
        <fullName evidence="4">TetR family transcriptional regulator</fullName>
    </submittedName>
</protein>
<evidence type="ECO:0000256" key="1">
    <source>
        <dbReference type="ARBA" id="ARBA00023125"/>
    </source>
</evidence>
<dbReference type="Pfam" id="PF00440">
    <property type="entry name" value="TetR_N"/>
    <property type="match status" value="1"/>
</dbReference>
<dbReference type="InterPro" id="IPR001647">
    <property type="entry name" value="HTH_TetR"/>
</dbReference>
<keyword evidence="1 2" id="KW-0238">DNA-binding</keyword>
<feature type="domain" description="HTH tetR-type" evidence="3">
    <location>
        <begin position="4"/>
        <end position="64"/>
    </location>
</feature>
<dbReference type="PRINTS" id="PR00455">
    <property type="entry name" value="HTHTETR"/>
</dbReference>
<dbReference type="EMBL" id="WJBE01000023">
    <property type="protein sequence ID" value="MBC3901230.1"/>
    <property type="molecule type" value="Genomic_DNA"/>
</dbReference>
<dbReference type="Gene3D" id="1.10.357.10">
    <property type="entry name" value="Tetracycline Repressor, domain 2"/>
    <property type="match status" value="1"/>
</dbReference>
<evidence type="ECO:0000313" key="4">
    <source>
        <dbReference type="EMBL" id="MBC3901230.1"/>
    </source>
</evidence>
<evidence type="ECO:0000259" key="3">
    <source>
        <dbReference type="PROSITE" id="PS50977"/>
    </source>
</evidence>
<evidence type="ECO:0000313" key="5">
    <source>
        <dbReference type="Proteomes" id="UP000622405"/>
    </source>
</evidence>
<feature type="DNA-binding region" description="H-T-H motif" evidence="2">
    <location>
        <begin position="27"/>
        <end position="46"/>
    </location>
</feature>
<dbReference type="SUPFAM" id="SSF46689">
    <property type="entry name" value="Homeodomain-like"/>
    <property type="match status" value="1"/>
</dbReference>
<dbReference type="Proteomes" id="UP000622405">
    <property type="component" value="Unassembled WGS sequence"/>
</dbReference>
<organism evidence="4 5">
    <name type="scientific">Acetobacterium malicum</name>
    <dbReference type="NCBI Taxonomy" id="52692"/>
    <lineage>
        <taxon>Bacteria</taxon>
        <taxon>Bacillati</taxon>
        <taxon>Bacillota</taxon>
        <taxon>Clostridia</taxon>
        <taxon>Eubacteriales</taxon>
        <taxon>Eubacteriaceae</taxon>
        <taxon>Acetobacterium</taxon>
    </lineage>
</organism>
<dbReference type="PROSITE" id="PS50977">
    <property type="entry name" value="HTH_TETR_2"/>
    <property type="match status" value="1"/>
</dbReference>
<dbReference type="InterPro" id="IPR009057">
    <property type="entry name" value="Homeodomain-like_sf"/>
</dbReference>